<dbReference type="KEGG" id="saci:Sinac_3239"/>
<comment type="subcellular location">
    <subcellularLocation>
        <location evidence="1">Cell membrane</location>
        <topology evidence="1">Multi-pass membrane protein</topology>
    </subcellularLocation>
</comment>
<dbReference type="Proteomes" id="UP000010798">
    <property type="component" value="Chromosome"/>
</dbReference>
<keyword evidence="3" id="KW-0328">Glycosyltransferase</keyword>
<organism evidence="9 10">
    <name type="scientific">Singulisphaera acidiphila (strain ATCC BAA-1392 / DSM 18658 / VKM B-2454 / MOB10)</name>
    <dbReference type="NCBI Taxonomy" id="886293"/>
    <lineage>
        <taxon>Bacteria</taxon>
        <taxon>Pseudomonadati</taxon>
        <taxon>Planctomycetota</taxon>
        <taxon>Planctomycetia</taxon>
        <taxon>Isosphaerales</taxon>
        <taxon>Isosphaeraceae</taxon>
        <taxon>Singulisphaera</taxon>
    </lineage>
</organism>
<dbReference type="PANTHER" id="PTHR33908">
    <property type="entry name" value="MANNOSYLTRANSFERASE YKCB-RELATED"/>
    <property type="match status" value="1"/>
</dbReference>
<evidence type="ECO:0008006" key="11">
    <source>
        <dbReference type="Google" id="ProtNLM"/>
    </source>
</evidence>
<dbReference type="GO" id="GO:0016763">
    <property type="term" value="F:pentosyltransferase activity"/>
    <property type="evidence" value="ECO:0007669"/>
    <property type="project" value="TreeGrafter"/>
</dbReference>
<evidence type="ECO:0000313" key="10">
    <source>
        <dbReference type="Proteomes" id="UP000010798"/>
    </source>
</evidence>
<dbReference type="HOGENOM" id="CLU_590379_0_0_0"/>
<evidence type="ECO:0000256" key="6">
    <source>
        <dbReference type="ARBA" id="ARBA00022989"/>
    </source>
</evidence>
<keyword evidence="10" id="KW-1185">Reference proteome</keyword>
<feature type="transmembrane region" description="Helical" evidence="8">
    <location>
        <begin position="95"/>
        <end position="113"/>
    </location>
</feature>
<feature type="transmembrane region" description="Helical" evidence="8">
    <location>
        <begin position="357"/>
        <end position="377"/>
    </location>
</feature>
<evidence type="ECO:0000256" key="5">
    <source>
        <dbReference type="ARBA" id="ARBA00022692"/>
    </source>
</evidence>
<dbReference type="STRING" id="886293.Sinac_3239"/>
<evidence type="ECO:0000313" key="9">
    <source>
        <dbReference type="EMBL" id="AGA27511.1"/>
    </source>
</evidence>
<evidence type="ECO:0000256" key="2">
    <source>
        <dbReference type="ARBA" id="ARBA00022475"/>
    </source>
</evidence>
<keyword evidence="7 8" id="KW-0472">Membrane</keyword>
<name>L0DFS7_SINAD</name>
<reference evidence="9 10" key="1">
    <citation type="submission" date="2012-02" db="EMBL/GenBank/DDBJ databases">
        <title>Complete sequence of chromosome of Singulisphaera acidiphila DSM 18658.</title>
        <authorList>
            <consortium name="US DOE Joint Genome Institute (JGI-PGF)"/>
            <person name="Lucas S."/>
            <person name="Copeland A."/>
            <person name="Lapidus A."/>
            <person name="Glavina del Rio T."/>
            <person name="Dalin E."/>
            <person name="Tice H."/>
            <person name="Bruce D."/>
            <person name="Goodwin L."/>
            <person name="Pitluck S."/>
            <person name="Peters L."/>
            <person name="Ovchinnikova G."/>
            <person name="Chertkov O."/>
            <person name="Kyrpides N."/>
            <person name="Mavromatis K."/>
            <person name="Ivanova N."/>
            <person name="Brettin T."/>
            <person name="Detter J.C."/>
            <person name="Han C."/>
            <person name="Larimer F."/>
            <person name="Land M."/>
            <person name="Hauser L."/>
            <person name="Markowitz V."/>
            <person name="Cheng J.-F."/>
            <person name="Hugenholtz P."/>
            <person name="Woyke T."/>
            <person name="Wu D."/>
            <person name="Tindall B."/>
            <person name="Pomrenke H."/>
            <person name="Brambilla E."/>
            <person name="Klenk H.-P."/>
            <person name="Eisen J.A."/>
        </authorList>
    </citation>
    <scope>NUCLEOTIDE SEQUENCE [LARGE SCALE GENOMIC DNA]</scope>
    <source>
        <strain evidence="10">ATCC BAA-1392 / DSM 18658 / VKM B-2454 / MOB10</strain>
    </source>
</reference>
<keyword evidence="5 8" id="KW-0812">Transmembrane</keyword>
<dbReference type="AlphaFoldDB" id="L0DFS7"/>
<feature type="transmembrane region" description="Helical" evidence="8">
    <location>
        <begin position="389"/>
        <end position="410"/>
    </location>
</feature>
<dbReference type="PANTHER" id="PTHR33908:SF11">
    <property type="entry name" value="MEMBRANE PROTEIN"/>
    <property type="match status" value="1"/>
</dbReference>
<feature type="transmembrane region" description="Helical" evidence="8">
    <location>
        <begin position="133"/>
        <end position="158"/>
    </location>
</feature>
<accession>L0DFS7</accession>
<sequence>MSDRRIAWGLIILAVAVRVAAVFVLQSHKVPHSTYEHGEIAENLLAGRGFAVRFLGSDGPTSQQAPIYPWIVAGAYAIGGVETPRSLLILELGQAVLGGLLVAAVLALAREVAPGCPWVGWLAGSIAALHPTLVYAATHVQVALLAATLVTAALALAYRTGRTGRDRDALVTGSLLALLGLTDPILVLVVVGVGWAIVMGRGIRGAVRPLGLVGLAFAVGVAPWIARNGKVHGELVLIKSTFGYAFWQGNCTLSEGTDKVVRASVERVLRPKRSGLQGVNDSLWAARHEAGYLDDVALTAADYRELGAVSEPERSRILFRRALVDLKGEPGRYAKLCLRRLRYFVFFDETNPKTRSLIYRASHLALTVAAALGLLLARAELRWRLGPTVIAVALIALFHTLTIVSVRFHIPIEPLLGLWAAASVSRWGSTSTTSVAVGADGLERLGVEGRRLAGRGGLFHPVA</sequence>
<feature type="transmembrane region" description="Helical" evidence="8">
    <location>
        <begin position="209"/>
        <end position="226"/>
    </location>
</feature>
<feature type="transmembrane region" description="Helical" evidence="8">
    <location>
        <begin position="170"/>
        <end position="197"/>
    </location>
</feature>
<keyword evidence="6 8" id="KW-1133">Transmembrane helix</keyword>
<evidence type="ECO:0000256" key="4">
    <source>
        <dbReference type="ARBA" id="ARBA00022679"/>
    </source>
</evidence>
<dbReference type="GO" id="GO:0005886">
    <property type="term" value="C:plasma membrane"/>
    <property type="evidence" value="ECO:0007669"/>
    <property type="project" value="UniProtKB-SubCell"/>
</dbReference>
<dbReference type="OrthoDB" id="257799at2"/>
<evidence type="ECO:0000256" key="8">
    <source>
        <dbReference type="SAM" id="Phobius"/>
    </source>
</evidence>
<gene>
    <name evidence="9" type="ordered locus">Sinac_3239</name>
</gene>
<keyword evidence="4" id="KW-0808">Transferase</keyword>
<evidence type="ECO:0000256" key="1">
    <source>
        <dbReference type="ARBA" id="ARBA00004651"/>
    </source>
</evidence>
<proteinExistence type="predicted"/>
<keyword evidence="2" id="KW-1003">Cell membrane</keyword>
<dbReference type="eggNOG" id="COG1807">
    <property type="taxonomic scope" value="Bacteria"/>
</dbReference>
<dbReference type="GO" id="GO:0009103">
    <property type="term" value="P:lipopolysaccharide biosynthetic process"/>
    <property type="evidence" value="ECO:0007669"/>
    <property type="project" value="UniProtKB-ARBA"/>
</dbReference>
<dbReference type="RefSeq" id="WP_015246657.1">
    <property type="nucleotide sequence ID" value="NC_019892.1"/>
</dbReference>
<protein>
    <recommendedName>
        <fullName evidence="11">Glycosyltransferase RgtA/B/C/D-like domain-containing protein</fullName>
    </recommendedName>
</protein>
<feature type="transmembrane region" description="Helical" evidence="8">
    <location>
        <begin position="6"/>
        <end position="25"/>
    </location>
</feature>
<evidence type="ECO:0000256" key="7">
    <source>
        <dbReference type="ARBA" id="ARBA00023136"/>
    </source>
</evidence>
<dbReference type="EMBL" id="CP003364">
    <property type="protein sequence ID" value="AGA27511.1"/>
    <property type="molecule type" value="Genomic_DNA"/>
</dbReference>
<dbReference type="InterPro" id="IPR050297">
    <property type="entry name" value="LipidA_mod_glycosyltrf_83"/>
</dbReference>
<evidence type="ECO:0000256" key="3">
    <source>
        <dbReference type="ARBA" id="ARBA00022676"/>
    </source>
</evidence>